<comment type="caution">
    <text evidence="1">The sequence shown here is derived from an EMBL/GenBank/DDBJ whole genome shotgun (WGS) entry which is preliminary data.</text>
</comment>
<dbReference type="PATRIC" id="fig|1476583.3.peg.1121"/>
<gene>
    <name evidence="1" type="ORF">DEIPH_ctg017orf0113</name>
</gene>
<evidence type="ECO:0000313" key="1">
    <source>
        <dbReference type="EMBL" id="EYB68766.1"/>
    </source>
</evidence>
<name>A0A016QRZ7_9DEIO</name>
<accession>A0A016QRZ7</accession>
<organism evidence="1 2">
    <name type="scientific">Deinococcus phoenicis</name>
    <dbReference type="NCBI Taxonomy" id="1476583"/>
    <lineage>
        <taxon>Bacteria</taxon>
        <taxon>Thermotogati</taxon>
        <taxon>Deinococcota</taxon>
        <taxon>Deinococci</taxon>
        <taxon>Deinococcales</taxon>
        <taxon>Deinococcaceae</taxon>
        <taxon>Deinococcus</taxon>
    </lineage>
</organism>
<dbReference type="Proteomes" id="UP000020492">
    <property type="component" value="Unassembled WGS sequence"/>
</dbReference>
<proteinExistence type="predicted"/>
<dbReference type="AlphaFoldDB" id="A0A016QRZ7"/>
<dbReference type="STRING" id="1476583.DEIPH_ctg017orf0113"/>
<reference evidence="1 2" key="1">
    <citation type="submission" date="2014-03" db="EMBL/GenBank/DDBJ databases">
        <title>Draft genome sequence of Deinococcus phoenicis 1P10ME.</title>
        <authorList>
            <person name="Stepanov V.G."/>
            <person name="Vaishampayan P."/>
            <person name="Venkateswaran K."/>
            <person name="Fox G.E."/>
        </authorList>
    </citation>
    <scope>NUCLEOTIDE SEQUENCE [LARGE SCALE GENOMIC DNA]</scope>
    <source>
        <strain evidence="1 2">1P10ME</strain>
    </source>
</reference>
<evidence type="ECO:0000313" key="2">
    <source>
        <dbReference type="Proteomes" id="UP000020492"/>
    </source>
</evidence>
<sequence>MLLLGLLGLNAWAGACDPVPASPAFLQAAGRLGQATHANQEACQGKPKLGCTAYALPPEQVARLILKTAQESGTSGAVVGEKASIRLTRSGGGWNVTQSVQFGRTTRIRAISGGSVAETADLETAYEQLSARLNRASRWAALWWNCTLAGLRGPSAFAVKNCRWVPATGKWPRTFDFTVTRANDRSLPPGPYSWYPPDGGSCLGGRPFRKTDLY</sequence>
<dbReference type="EMBL" id="JHAC01000017">
    <property type="protein sequence ID" value="EYB68766.1"/>
    <property type="molecule type" value="Genomic_DNA"/>
</dbReference>
<protein>
    <submittedName>
        <fullName evidence="1">Uncharacterized protein</fullName>
    </submittedName>
</protein>
<keyword evidence="2" id="KW-1185">Reference proteome</keyword>